<evidence type="ECO:0000313" key="15">
    <source>
        <dbReference type="Proteomes" id="UP000215377"/>
    </source>
</evidence>
<proteinExistence type="inferred from homology"/>
<keyword evidence="5 10" id="KW-0819">tRNA processing</keyword>
<comment type="subunit">
    <text evidence="10">Monomer.</text>
</comment>
<evidence type="ECO:0000256" key="2">
    <source>
        <dbReference type="ARBA" id="ARBA00003213"/>
    </source>
</evidence>
<dbReference type="Proteomes" id="UP000215377">
    <property type="component" value="Unassembled WGS sequence"/>
</dbReference>
<dbReference type="PANTHER" id="PTHR11088">
    <property type="entry name" value="TRNA DIMETHYLALLYLTRANSFERASE"/>
    <property type="match status" value="1"/>
</dbReference>
<feature type="binding site" evidence="10">
    <location>
        <begin position="17"/>
        <end position="24"/>
    </location>
    <ligand>
        <name>ATP</name>
        <dbReference type="ChEBI" id="CHEBI:30616"/>
    </ligand>
</feature>
<comment type="cofactor">
    <cofactor evidence="1 10">
        <name>Mg(2+)</name>
        <dbReference type="ChEBI" id="CHEBI:18420"/>
    </cofactor>
</comment>
<dbReference type="Gene3D" id="1.10.20.140">
    <property type="match status" value="1"/>
</dbReference>
<dbReference type="InterPro" id="IPR039657">
    <property type="entry name" value="Dimethylallyltransferase"/>
</dbReference>
<comment type="caution">
    <text evidence="14">The sequence shown here is derived from an EMBL/GenBank/DDBJ whole genome shotgun (WGS) entry which is preliminary data.</text>
</comment>
<keyword evidence="4 10" id="KW-0808">Transferase</keyword>
<evidence type="ECO:0000313" key="14">
    <source>
        <dbReference type="EMBL" id="OWU77475.1"/>
    </source>
</evidence>
<organism evidence="14 15">
    <name type="scientific">Marinibacterium profundimaris</name>
    <dbReference type="NCBI Taxonomy" id="1679460"/>
    <lineage>
        <taxon>Bacteria</taxon>
        <taxon>Pseudomonadati</taxon>
        <taxon>Pseudomonadota</taxon>
        <taxon>Alphaproteobacteria</taxon>
        <taxon>Rhodobacterales</taxon>
        <taxon>Paracoccaceae</taxon>
        <taxon>Marinibacterium</taxon>
    </lineage>
</organism>
<comment type="similarity">
    <text evidence="3 10 13">Belongs to the IPP transferase family.</text>
</comment>
<dbReference type="HAMAP" id="MF_00185">
    <property type="entry name" value="IPP_trans"/>
    <property type="match status" value="1"/>
</dbReference>
<evidence type="ECO:0000256" key="13">
    <source>
        <dbReference type="RuleBase" id="RU003785"/>
    </source>
</evidence>
<evidence type="ECO:0000256" key="8">
    <source>
        <dbReference type="ARBA" id="ARBA00022842"/>
    </source>
</evidence>
<dbReference type="Pfam" id="PF01715">
    <property type="entry name" value="IPPT"/>
    <property type="match status" value="1"/>
</dbReference>
<feature type="site" description="Interaction with substrate tRNA" evidence="10">
    <location>
        <position position="131"/>
    </location>
</feature>
<evidence type="ECO:0000256" key="9">
    <source>
        <dbReference type="ARBA" id="ARBA00049563"/>
    </source>
</evidence>
<dbReference type="InterPro" id="IPR018022">
    <property type="entry name" value="IPT"/>
</dbReference>
<keyword evidence="15" id="KW-1185">Reference proteome</keyword>
<dbReference type="Gene3D" id="3.40.50.300">
    <property type="entry name" value="P-loop containing nucleotide triphosphate hydrolases"/>
    <property type="match status" value="1"/>
</dbReference>
<keyword evidence="6 10" id="KW-0547">Nucleotide-binding</keyword>
<dbReference type="SUPFAM" id="SSF52540">
    <property type="entry name" value="P-loop containing nucleoside triphosphate hydrolases"/>
    <property type="match status" value="2"/>
</dbReference>
<dbReference type="RefSeq" id="WP_198963186.1">
    <property type="nucleotide sequence ID" value="NZ_AQQR01000001.1"/>
</dbReference>
<comment type="caution">
    <text evidence="10">Lacks conserved residue(s) required for the propagation of feature annotation.</text>
</comment>
<gene>
    <name evidence="10" type="primary">miaA</name>
    <name evidence="14" type="ORF">ATO3_01860</name>
</gene>
<feature type="binding site" evidence="10">
    <location>
        <begin position="19"/>
        <end position="24"/>
    </location>
    <ligand>
        <name>substrate</name>
    </ligand>
</feature>
<feature type="site" description="Interaction with substrate tRNA" evidence="10">
    <location>
        <position position="109"/>
    </location>
</feature>
<dbReference type="EC" id="2.5.1.75" evidence="10"/>
<evidence type="ECO:0000256" key="10">
    <source>
        <dbReference type="HAMAP-Rule" id="MF_00185"/>
    </source>
</evidence>
<comment type="function">
    <text evidence="2 10 12">Catalyzes the transfer of a dimethylallyl group onto the adenine at position 37 in tRNAs that read codons beginning with uridine, leading to the formation of N6-(dimethylallyl)adenosine (i(6)A).</text>
</comment>
<evidence type="ECO:0000256" key="3">
    <source>
        <dbReference type="ARBA" id="ARBA00005842"/>
    </source>
</evidence>
<evidence type="ECO:0000256" key="6">
    <source>
        <dbReference type="ARBA" id="ARBA00022741"/>
    </source>
</evidence>
<comment type="catalytic activity">
    <reaction evidence="9 10 11">
        <text>adenosine(37) in tRNA + dimethylallyl diphosphate = N(6)-dimethylallyladenosine(37) in tRNA + diphosphate</text>
        <dbReference type="Rhea" id="RHEA:26482"/>
        <dbReference type="Rhea" id="RHEA-COMP:10162"/>
        <dbReference type="Rhea" id="RHEA-COMP:10375"/>
        <dbReference type="ChEBI" id="CHEBI:33019"/>
        <dbReference type="ChEBI" id="CHEBI:57623"/>
        <dbReference type="ChEBI" id="CHEBI:74411"/>
        <dbReference type="ChEBI" id="CHEBI:74415"/>
        <dbReference type="EC" id="2.5.1.75"/>
    </reaction>
</comment>
<evidence type="ECO:0000256" key="4">
    <source>
        <dbReference type="ARBA" id="ARBA00022679"/>
    </source>
</evidence>
<dbReference type="PANTHER" id="PTHR11088:SF60">
    <property type="entry name" value="TRNA DIMETHYLALLYLTRANSFERASE"/>
    <property type="match status" value="1"/>
</dbReference>
<evidence type="ECO:0000256" key="7">
    <source>
        <dbReference type="ARBA" id="ARBA00022840"/>
    </source>
</evidence>
<dbReference type="GO" id="GO:0006400">
    <property type="term" value="P:tRNA modification"/>
    <property type="evidence" value="ECO:0007669"/>
    <property type="project" value="TreeGrafter"/>
</dbReference>
<name>A0A225NRJ0_9RHOB</name>
<dbReference type="AlphaFoldDB" id="A0A225NRJ0"/>
<keyword evidence="8 10" id="KW-0460">Magnesium</keyword>
<evidence type="ECO:0000256" key="1">
    <source>
        <dbReference type="ARBA" id="ARBA00001946"/>
    </source>
</evidence>
<sequence length="293" mass="32147">MTALPDIPETACVLIAGPTASGKSALALEIAASHGGVVINADASQVYGCWRVITARPSAEEEARVPHALYGHVDWRETYSAGAWLRDISPLVAAFRAGTGPRPIVTGGTGLYFRTLTRGMAEIPPTPPEVRAEGDALSPEAMIAALDPQTRDRIDLRNPARVQRAWEVQRATGRGLAAWQDDTPPPLLPLSQAVPIVVDADKAWLEARIRRRFDLMLEQGALDEVRAMRPHYDPALPAFRAIGVPELVALLDGEIPLDAARERASVATRQFAKRQRTWFRSNMSDWHRYRPAD</sequence>
<protein>
    <recommendedName>
        <fullName evidence="10">tRNA dimethylallyltransferase</fullName>
        <ecNumber evidence="10">2.5.1.75</ecNumber>
    </recommendedName>
    <alternativeName>
        <fullName evidence="10">Dimethylallyl diphosphate:tRNA dimethylallyltransferase</fullName>
        <shortName evidence="10">DMAPP:tRNA dimethylallyltransferase</shortName>
        <shortName evidence="10">DMATase</shortName>
    </alternativeName>
    <alternativeName>
        <fullName evidence="10">Isopentenyl-diphosphate:tRNA isopentenyltransferase</fullName>
        <shortName evidence="10">IPP transferase</shortName>
        <shortName evidence="10">IPPT</shortName>
        <shortName evidence="10">IPTase</shortName>
    </alternativeName>
</protein>
<accession>A0A225NRJ0</accession>
<evidence type="ECO:0000256" key="5">
    <source>
        <dbReference type="ARBA" id="ARBA00022694"/>
    </source>
</evidence>
<dbReference type="GO" id="GO:0005524">
    <property type="term" value="F:ATP binding"/>
    <property type="evidence" value="ECO:0007669"/>
    <property type="project" value="UniProtKB-UniRule"/>
</dbReference>
<dbReference type="GO" id="GO:0052381">
    <property type="term" value="F:tRNA dimethylallyltransferase activity"/>
    <property type="evidence" value="ECO:0007669"/>
    <property type="project" value="UniProtKB-UniRule"/>
</dbReference>
<dbReference type="EMBL" id="AQQR01000001">
    <property type="protein sequence ID" value="OWU77475.1"/>
    <property type="molecule type" value="Genomic_DNA"/>
</dbReference>
<reference evidence="14 15" key="1">
    <citation type="submission" date="2013-04" db="EMBL/GenBank/DDBJ databases">
        <title>Oceanicola sp. 22II1-22F33 Genome Sequencing.</title>
        <authorList>
            <person name="Lai Q."/>
            <person name="Li G."/>
            <person name="Shao Z."/>
        </authorList>
    </citation>
    <scope>NUCLEOTIDE SEQUENCE [LARGE SCALE GENOMIC DNA]</scope>
    <source>
        <strain evidence="14 15">22II1-22F33</strain>
    </source>
</reference>
<keyword evidence="7 10" id="KW-0067">ATP-binding</keyword>
<dbReference type="NCBIfam" id="TIGR00174">
    <property type="entry name" value="miaA"/>
    <property type="match status" value="1"/>
</dbReference>
<evidence type="ECO:0000256" key="12">
    <source>
        <dbReference type="RuleBase" id="RU003784"/>
    </source>
</evidence>
<evidence type="ECO:0000256" key="11">
    <source>
        <dbReference type="RuleBase" id="RU003783"/>
    </source>
</evidence>
<dbReference type="InterPro" id="IPR027417">
    <property type="entry name" value="P-loop_NTPase"/>
</dbReference>